<evidence type="ECO:0000313" key="5">
    <source>
        <dbReference type="EMBL" id="TDO32752.1"/>
    </source>
</evidence>
<reference evidence="5 6" key="1">
    <citation type="submission" date="2019-03" db="EMBL/GenBank/DDBJ databases">
        <title>Sequencing the genomes of 1000 actinobacteria strains.</title>
        <authorList>
            <person name="Klenk H.-P."/>
        </authorList>
    </citation>
    <scope>NUCLEOTIDE SEQUENCE [LARGE SCALE GENOMIC DNA]</scope>
    <source>
        <strain evidence="5 6">DSM 43805</strain>
    </source>
</reference>
<keyword evidence="3" id="KW-1133">Transmembrane helix</keyword>
<keyword evidence="3" id="KW-0812">Transmembrane</keyword>
<keyword evidence="3" id="KW-0472">Membrane</keyword>
<feature type="transmembrane region" description="Helical" evidence="3">
    <location>
        <begin position="221"/>
        <end position="241"/>
    </location>
</feature>
<dbReference type="Gene3D" id="1.10.10.1320">
    <property type="entry name" value="Anti-sigma factor, zinc-finger domain"/>
    <property type="match status" value="1"/>
</dbReference>
<keyword evidence="2" id="KW-0804">Transcription</keyword>
<evidence type="ECO:0000256" key="3">
    <source>
        <dbReference type="SAM" id="Phobius"/>
    </source>
</evidence>
<accession>A0A4R6JB55</accession>
<dbReference type="InterPro" id="IPR027383">
    <property type="entry name" value="Znf_put"/>
</dbReference>
<evidence type="ECO:0000259" key="4">
    <source>
        <dbReference type="Pfam" id="PF13490"/>
    </source>
</evidence>
<feature type="transmembrane region" description="Helical" evidence="3">
    <location>
        <begin position="96"/>
        <end position="117"/>
    </location>
</feature>
<keyword evidence="6" id="KW-1185">Reference proteome</keyword>
<sequence>MKDQIPAYAAGTLDPAESARVGEHLAGCPACRAELASWQSIAAAAAPPRVTPPDPARLVRAVLTRSATEPGTAPPPRRLRFLAALMLAEARLIRPAVPIASALVMALGVAVVLLQSVSGPPGLVLSLVAPLIAAAGVAGTYRAGPELIVSLPTSGRLLLLVRLALVFGYDLVLATAASAVLAATGTSGAGSLNTLVAAWLGPMALLSSLCLLLAVRFGPDIALGVAVGVWSVRVLATGVLLPDGWPARFVVEAWSTSAPVLTISAAVTLAAVIASGRGEPRRGRGATHSM</sequence>
<dbReference type="AlphaFoldDB" id="A0A4R6JB55"/>
<dbReference type="OrthoDB" id="5185837at2"/>
<evidence type="ECO:0000256" key="2">
    <source>
        <dbReference type="ARBA" id="ARBA00023163"/>
    </source>
</evidence>
<feature type="transmembrane region" description="Helical" evidence="3">
    <location>
        <begin position="195"/>
        <end position="214"/>
    </location>
</feature>
<proteinExistence type="predicted"/>
<evidence type="ECO:0000256" key="1">
    <source>
        <dbReference type="ARBA" id="ARBA00023015"/>
    </source>
</evidence>
<name>A0A4R6JB55_9ACTN</name>
<comment type="caution">
    <text evidence="5">The sequence shown here is derived from an EMBL/GenBank/DDBJ whole genome shotgun (WGS) entry which is preliminary data.</text>
</comment>
<feature type="transmembrane region" description="Helical" evidence="3">
    <location>
        <begin position="253"/>
        <end position="274"/>
    </location>
</feature>
<evidence type="ECO:0000313" key="6">
    <source>
        <dbReference type="Proteomes" id="UP000294901"/>
    </source>
</evidence>
<dbReference type="EMBL" id="SNWR01000002">
    <property type="protein sequence ID" value="TDO32752.1"/>
    <property type="molecule type" value="Genomic_DNA"/>
</dbReference>
<dbReference type="RefSeq" id="WP_133878684.1">
    <property type="nucleotide sequence ID" value="NZ_BOMD01000092.1"/>
</dbReference>
<organism evidence="5 6">
    <name type="scientific">Paractinoplanes brasiliensis</name>
    <dbReference type="NCBI Taxonomy" id="52695"/>
    <lineage>
        <taxon>Bacteria</taxon>
        <taxon>Bacillati</taxon>
        <taxon>Actinomycetota</taxon>
        <taxon>Actinomycetes</taxon>
        <taxon>Micromonosporales</taxon>
        <taxon>Micromonosporaceae</taxon>
        <taxon>Paractinoplanes</taxon>
    </lineage>
</organism>
<feature type="domain" description="Putative zinc-finger" evidence="4">
    <location>
        <begin position="3"/>
        <end position="32"/>
    </location>
</feature>
<feature type="transmembrane region" description="Helical" evidence="3">
    <location>
        <begin position="123"/>
        <end position="144"/>
    </location>
</feature>
<protein>
    <submittedName>
        <fullName evidence="5">Putative zinc finger protein</fullName>
    </submittedName>
</protein>
<keyword evidence="1" id="KW-0805">Transcription regulation</keyword>
<gene>
    <name evidence="5" type="ORF">C8E87_8224</name>
</gene>
<dbReference type="InterPro" id="IPR041916">
    <property type="entry name" value="Anti_sigma_zinc_sf"/>
</dbReference>
<dbReference type="Pfam" id="PF13490">
    <property type="entry name" value="zf-HC2"/>
    <property type="match status" value="1"/>
</dbReference>
<dbReference type="Proteomes" id="UP000294901">
    <property type="component" value="Unassembled WGS sequence"/>
</dbReference>
<feature type="transmembrane region" description="Helical" evidence="3">
    <location>
        <begin position="156"/>
        <end position="183"/>
    </location>
</feature>